<evidence type="ECO:0000256" key="3">
    <source>
        <dbReference type="PIRNR" id="PIRNR002070"/>
    </source>
</evidence>
<sequence length="150" mass="17020">MNQIVFVGRICRDIEIKSAGENSKVVNNALAIPRTYRDRNGETITDFIPFVAWNGLATMLHKFACKGQRIAISGMMQSRKYQDKDNKSVYVIECHAQEIELLDRPSAKSKEDQSFKNGGSESDDETQESMQIAREMVDQVIDQLKEESTL</sequence>
<accession>A0AAJ1V3W1</accession>
<organism evidence="5 6">
    <name type="scientific">Facklamia hominis</name>
    <dbReference type="NCBI Taxonomy" id="178214"/>
    <lineage>
        <taxon>Bacteria</taxon>
        <taxon>Bacillati</taxon>
        <taxon>Bacillota</taxon>
        <taxon>Bacilli</taxon>
        <taxon>Lactobacillales</taxon>
        <taxon>Aerococcaceae</taxon>
        <taxon>Facklamia</taxon>
    </lineage>
</organism>
<dbReference type="GO" id="GO:0006260">
    <property type="term" value="P:DNA replication"/>
    <property type="evidence" value="ECO:0007669"/>
    <property type="project" value="InterPro"/>
</dbReference>
<feature type="region of interest" description="Disordered" evidence="4">
    <location>
        <begin position="103"/>
        <end position="138"/>
    </location>
</feature>
<comment type="caution">
    <text evidence="5">The sequence shown here is derived from an EMBL/GenBank/DDBJ whole genome shotgun (WGS) entry which is preliminary data.</text>
</comment>
<evidence type="ECO:0000313" key="5">
    <source>
        <dbReference type="EMBL" id="MDK7187771.1"/>
    </source>
</evidence>
<evidence type="ECO:0000313" key="6">
    <source>
        <dbReference type="Proteomes" id="UP001229251"/>
    </source>
</evidence>
<dbReference type="GO" id="GO:0003697">
    <property type="term" value="F:single-stranded DNA binding"/>
    <property type="evidence" value="ECO:0007669"/>
    <property type="project" value="UniProtKB-UniRule"/>
</dbReference>
<dbReference type="InterPro" id="IPR012340">
    <property type="entry name" value="NA-bd_OB-fold"/>
</dbReference>
<keyword evidence="1 2" id="KW-0238">DNA-binding</keyword>
<evidence type="ECO:0000256" key="1">
    <source>
        <dbReference type="ARBA" id="ARBA00023125"/>
    </source>
</evidence>
<dbReference type="CDD" id="cd04496">
    <property type="entry name" value="SSB_OBF"/>
    <property type="match status" value="1"/>
</dbReference>
<evidence type="ECO:0000256" key="2">
    <source>
        <dbReference type="HAMAP-Rule" id="MF_00984"/>
    </source>
</evidence>
<dbReference type="Gene3D" id="2.40.50.140">
    <property type="entry name" value="Nucleic acid-binding proteins"/>
    <property type="match status" value="1"/>
</dbReference>
<dbReference type="Proteomes" id="UP001229251">
    <property type="component" value="Unassembled WGS sequence"/>
</dbReference>
<dbReference type="RefSeq" id="WP_285066201.1">
    <property type="nucleotide sequence ID" value="NZ_JASOOE010000014.1"/>
</dbReference>
<dbReference type="Pfam" id="PF00436">
    <property type="entry name" value="SSB"/>
    <property type="match status" value="1"/>
</dbReference>
<dbReference type="PROSITE" id="PS50935">
    <property type="entry name" value="SSB"/>
    <property type="match status" value="1"/>
</dbReference>
<feature type="compositionally biased region" description="Basic and acidic residues" evidence="4">
    <location>
        <begin position="103"/>
        <end position="114"/>
    </location>
</feature>
<dbReference type="InterPro" id="IPR000424">
    <property type="entry name" value="Primosome_PriB/ssb"/>
</dbReference>
<dbReference type="HAMAP" id="MF_00984">
    <property type="entry name" value="SSB"/>
    <property type="match status" value="1"/>
</dbReference>
<dbReference type="NCBIfam" id="TIGR00621">
    <property type="entry name" value="ssb"/>
    <property type="match status" value="1"/>
</dbReference>
<dbReference type="AlphaFoldDB" id="A0AAJ1V3W1"/>
<proteinExistence type="inferred from homology"/>
<evidence type="ECO:0000256" key="4">
    <source>
        <dbReference type="SAM" id="MobiDB-lite"/>
    </source>
</evidence>
<dbReference type="EMBL" id="JASOOE010000014">
    <property type="protein sequence ID" value="MDK7187771.1"/>
    <property type="molecule type" value="Genomic_DNA"/>
</dbReference>
<gene>
    <name evidence="5" type="ORF">QP433_07240</name>
</gene>
<dbReference type="SUPFAM" id="SSF50249">
    <property type="entry name" value="Nucleic acid-binding proteins"/>
    <property type="match status" value="1"/>
</dbReference>
<reference evidence="5" key="1">
    <citation type="submission" date="2023-05" db="EMBL/GenBank/DDBJ databases">
        <title>Cataloging the Phylogenetic Diversity of Human Bladder Bacteria.</title>
        <authorList>
            <person name="Du J."/>
        </authorList>
    </citation>
    <scope>NUCLEOTIDE SEQUENCE</scope>
    <source>
        <strain evidence="5">UMB1231</strain>
    </source>
</reference>
<comment type="subunit">
    <text evidence="2">Homotetramer.</text>
</comment>
<name>A0AAJ1V3W1_9LACT</name>
<comment type="caution">
    <text evidence="2">Lacks conserved residue(s) required for the propagation of feature annotation.</text>
</comment>
<protein>
    <recommendedName>
        <fullName evidence="2 3">Single-stranded DNA-binding protein</fullName>
        <shortName evidence="2">SSB</shortName>
    </recommendedName>
</protein>
<dbReference type="PIRSF" id="PIRSF002070">
    <property type="entry name" value="SSB"/>
    <property type="match status" value="1"/>
</dbReference>
<dbReference type="InterPro" id="IPR011344">
    <property type="entry name" value="ssDNA-bd"/>
</dbReference>